<keyword evidence="3" id="KW-1185">Reference proteome</keyword>
<dbReference type="Proteomes" id="UP001305421">
    <property type="component" value="Chromosome"/>
</dbReference>
<dbReference type="Pfam" id="PF07784">
    <property type="entry name" value="DUF1622"/>
    <property type="match status" value="1"/>
</dbReference>
<reference evidence="2 3" key="1">
    <citation type="submission" date="2022-12" db="EMBL/GenBank/DDBJ databases">
        <title>Two new species, Stenotrophomonas aracearum and Stenotrophomonas oahuensis, isolated from Anthurium (Araceae family) in Hawaii.</title>
        <authorList>
            <person name="Chunag S.C."/>
            <person name="Dobhal S."/>
            <person name="Alvarez A."/>
            <person name="Arif M."/>
        </authorList>
    </citation>
    <scope>NUCLEOTIDE SEQUENCE [LARGE SCALE GENOMIC DNA]</scope>
    <source>
        <strain evidence="2 3">A5588</strain>
    </source>
</reference>
<name>A0ABY9Y897_9GAMM</name>
<dbReference type="InterPro" id="IPR012427">
    <property type="entry name" value="DUF1622"/>
</dbReference>
<proteinExistence type="predicted"/>
<dbReference type="PANTHER" id="PTHR38468">
    <property type="entry name" value="SLL0939 PROTEIN"/>
    <property type="match status" value="1"/>
</dbReference>
<protein>
    <submittedName>
        <fullName evidence="2">DUF1622 domain-containing protein</fullName>
    </submittedName>
</protein>
<evidence type="ECO:0000256" key="1">
    <source>
        <dbReference type="SAM" id="Phobius"/>
    </source>
</evidence>
<evidence type="ECO:0000313" key="2">
    <source>
        <dbReference type="EMBL" id="WNH47081.1"/>
    </source>
</evidence>
<evidence type="ECO:0000313" key="3">
    <source>
        <dbReference type="Proteomes" id="UP001305421"/>
    </source>
</evidence>
<sequence length="140" mass="15627">MSVAGTAASHLDTPPLEAWLVALTEPVVTVIALLALILITLATIIAFVKMILMMARGGNNTLRRAIWLEYGRWLVAGLTLQLAGDIIESAIYTTWDSIGQLAAIAVVRTFLNYFLERDIQEIRERQHHETPDHEPDARHE</sequence>
<feature type="transmembrane region" description="Helical" evidence="1">
    <location>
        <begin position="27"/>
        <end position="52"/>
    </location>
</feature>
<keyword evidence="1" id="KW-1133">Transmembrane helix</keyword>
<organism evidence="2 3">
    <name type="scientific">Stenotrophomonas aracearum</name>
    <dbReference type="NCBI Taxonomy" id="3003272"/>
    <lineage>
        <taxon>Bacteria</taxon>
        <taxon>Pseudomonadati</taxon>
        <taxon>Pseudomonadota</taxon>
        <taxon>Gammaproteobacteria</taxon>
        <taxon>Lysobacterales</taxon>
        <taxon>Lysobacteraceae</taxon>
        <taxon>Stenotrophomonas</taxon>
    </lineage>
</organism>
<dbReference type="PANTHER" id="PTHR38468:SF1">
    <property type="entry name" value="SLL0939 PROTEIN"/>
    <property type="match status" value="1"/>
</dbReference>
<dbReference type="EMBL" id="CP115543">
    <property type="protein sequence ID" value="WNH47081.1"/>
    <property type="molecule type" value="Genomic_DNA"/>
</dbReference>
<accession>A0ABY9Y897</accession>
<dbReference type="RefSeq" id="WP_311181861.1">
    <property type="nucleotide sequence ID" value="NZ_CP115543.1"/>
</dbReference>
<keyword evidence="1" id="KW-0472">Membrane</keyword>
<keyword evidence="1" id="KW-0812">Transmembrane</keyword>
<gene>
    <name evidence="2" type="ORF">PDM28_10190</name>
</gene>